<dbReference type="InterPro" id="IPR036397">
    <property type="entry name" value="RNaseH_sf"/>
</dbReference>
<dbReference type="GO" id="GO:0003676">
    <property type="term" value="F:nucleic acid binding"/>
    <property type="evidence" value="ECO:0007669"/>
    <property type="project" value="InterPro"/>
</dbReference>
<dbReference type="InterPro" id="IPR055247">
    <property type="entry name" value="InsJ-like_HTH"/>
</dbReference>
<dbReference type="Proteomes" id="UP000282574">
    <property type="component" value="Unassembled WGS sequence"/>
</dbReference>
<evidence type="ECO:0000259" key="2">
    <source>
        <dbReference type="Pfam" id="PF13518"/>
    </source>
</evidence>
<evidence type="ECO:0000313" key="4">
    <source>
        <dbReference type="Proteomes" id="UP000282574"/>
    </source>
</evidence>
<dbReference type="Gene3D" id="3.30.420.10">
    <property type="entry name" value="Ribonuclease H-like superfamily/Ribonuclease H"/>
    <property type="match status" value="1"/>
</dbReference>
<dbReference type="RefSeq" id="WP_106170182.1">
    <property type="nucleotide sequence ID" value="NZ_JAVKZF010000004.1"/>
</dbReference>
<feature type="domain" description="Tc1-like transposase DDE" evidence="1">
    <location>
        <begin position="147"/>
        <end position="288"/>
    </location>
</feature>
<dbReference type="Pfam" id="PF13358">
    <property type="entry name" value="DDE_3"/>
    <property type="match status" value="1"/>
</dbReference>
<dbReference type="Pfam" id="PF13518">
    <property type="entry name" value="HTH_28"/>
    <property type="match status" value="1"/>
</dbReference>
<organism evidence="3 4">
    <name type="scientific">Chroococcidiopsis cubana SAG 39.79</name>
    <dbReference type="NCBI Taxonomy" id="388085"/>
    <lineage>
        <taxon>Bacteria</taxon>
        <taxon>Bacillati</taxon>
        <taxon>Cyanobacteriota</taxon>
        <taxon>Cyanophyceae</taxon>
        <taxon>Chroococcidiopsidales</taxon>
        <taxon>Chroococcidiopsidaceae</taxon>
        <taxon>Chroococcidiopsis</taxon>
    </lineage>
</organism>
<protein>
    <submittedName>
        <fullName evidence="3">IS630 family transposase</fullName>
    </submittedName>
</protein>
<dbReference type="PANTHER" id="PTHR46564">
    <property type="entry name" value="TRANSPOSASE"/>
    <property type="match status" value="1"/>
</dbReference>
<evidence type="ECO:0000313" key="3">
    <source>
        <dbReference type="EMBL" id="RUS97534.1"/>
    </source>
</evidence>
<dbReference type="PANTHER" id="PTHR46564:SF1">
    <property type="entry name" value="TRANSPOSASE"/>
    <property type="match status" value="1"/>
</dbReference>
<feature type="domain" description="Insertion element IS150 protein InsJ-like helix-turn-helix" evidence="2">
    <location>
        <begin position="9"/>
        <end position="52"/>
    </location>
</feature>
<dbReference type="InterPro" id="IPR036388">
    <property type="entry name" value="WH-like_DNA-bd_sf"/>
</dbReference>
<reference evidence="3 4" key="1">
    <citation type="journal article" date="2019" name="Genome Biol. Evol.">
        <title>Day and night: Metabolic profiles and evolutionary relationships of six axenic non-marine cyanobacteria.</title>
        <authorList>
            <person name="Will S.E."/>
            <person name="Henke P."/>
            <person name="Boedeker C."/>
            <person name="Huang S."/>
            <person name="Brinkmann H."/>
            <person name="Rohde M."/>
            <person name="Jarek M."/>
            <person name="Friedl T."/>
            <person name="Seufert S."/>
            <person name="Schumacher M."/>
            <person name="Overmann J."/>
            <person name="Neumann-Schaal M."/>
            <person name="Petersen J."/>
        </authorList>
    </citation>
    <scope>NUCLEOTIDE SEQUENCE [LARGE SCALE GENOMIC DNA]</scope>
    <source>
        <strain evidence="3 4">SAG 39.79</strain>
    </source>
</reference>
<dbReference type="InterPro" id="IPR009057">
    <property type="entry name" value="Homeodomain-like_sf"/>
</dbReference>
<proteinExistence type="predicted"/>
<dbReference type="EMBL" id="RSCK01000168">
    <property type="protein sequence ID" value="RUS97534.1"/>
    <property type="molecule type" value="Genomic_DNA"/>
</dbReference>
<dbReference type="Gene3D" id="1.10.10.10">
    <property type="entry name" value="Winged helix-like DNA-binding domain superfamily/Winged helix DNA-binding domain"/>
    <property type="match status" value="1"/>
</dbReference>
<evidence type="ECO:0000259" key="1">
    <source>
        <dbReference type="Pfam" id="PF13358"/>
    </source>
</evidence>
<dbReference type="InterPro" id="IPR047655">
    <property type="entry name" value="Transpos_IS630-like"/>
</dbReference>
<sequence>MKPYSKDLRLKIIEAKHKRNESIGQLAERFGVSYSFVSRLLKRYEATASVEPTPHGGGKPPLLNSQQIEILSQLVEEDNDATLQQLSVRLAEKTGIKVSIPTICRLLQRLELTRKKKTLHADEAQSERVQKLRREYWTTIGEVCLKDLVFIDETGVNLAMTRRYARAKKGKRAYSNSPYNRGHNITMIGAISTSCFLAPFTFEGWTNKEAFLTYVTQVLVPELWAGACVVMDNLPAHKAIKVRVAIESVGAKVKFLSPYSPDFNPIENCWLKLKEFLRSTDPRTYKELDSSISEAINLITDKDIIGWFTHCCYYVPPN</sequence>
<dbReference type="NCBIfam" id="NF033545">
    <property type="entry name" value="transpos_IS630"/>
    <property type="match status" value="1"/>
</dbReference>
<comment type="caution">
    <text evidence="3">The sequence shown here is derived from an EMBL/GenBank/DDBJ whole genome shotgun (WGS) entry which is preliminary data.</text>
</comment>
<dbReference type="SUPFAM" id="SSF46689">
    <property type="entry name" value="Homeodomain-like"/>
    <property type="match status" value="1"/>
</dbReference>
<dbReference type="AlphaFoldDB" id="A0AB37U855"/>
<name>A0AB37U855_9CYAN</name>
<keyword evidence="4" id="KW-1185">Reference proteome</keyword>
<gene>
    <name evidence="3" type="ORF">DSM107010_69790</name>
</gene>
<dbReference type="InterPro" id="IPR038717">
    <property type="entry name" value="Tc1-like_DDE_dom"/>
</dbReference>
<accession>A0AB37U855</accession>